<dbReference type="Pfam" id="PF00135">
    <property type="entry name" value="COesterase"/>
    <property type="match status" value="1"/>
</dbReference>
<dbReference type="OrthoDB" id="9775851at2"/>
<dbReference type="EMBL" id="WJNH01000012">
    <property type="protein sequence ID" value="MRG87783.1"/>
    <property type="molecule type" value="Genomic_DNA"/>
</dbReference>
<dbReference type="PANTHER" id="PTHR11559">
    <property type="entry name" value="CARBOXYLESTERASE"/>
    <property type="match status" value="1"/>
</dbReference>
<dbReference type="Proteomes" id="UP000480185">
    <property type="component" value="Unassembled WGS sequence"/>
</dbReference>
<accession>A0A6G1X9U4</accession>
<dbReference type="InterPro" id="IPR050309">
    <property type="entry name" value="Type-B_Carboxylest/Lipase"/>
</dbReference>
<organism evidence="5 6">
    <name type="scientific">Salinibacillus xinjiangensis</name>
    <dbReference type="NCBI Taxonomy" id="1229268"/>
    <lineage>
        <taxon>Bacteria</taxon>
        <taxon>Bacillati</taxon>
        <taxon>Bacillota</taxon>
        <taxon>Bacilli</taxon>
        <taxon>Bacillales</taxon>
        <taxon>Bacillaceae</taxon>
        <taxon>Salinibacillus</taxon>
    </lineage>
</organism>
<evidence type="ECO:0000256" key="3">
    <source>
        <dbReference type="RuleBase" id="RU361235"/>
    </source>
</evidence>
<comment type="caution">
    <text evidence="5">The sequence shown here is derived from an EMBL/GenBank/DDBJ whole genome shotgun (WGS) entry which is preliminary data.</text>
</comment>
<dbReference type="GO" id="GO:0016787">
    <property type="term" value="F:hydrolase activity"/>
    <property type="evidence" value="ECO:0007669"/>
    <property type="project" value="UniProtKB-KW"/>
</dbReference>
<dbReference type="Gene3D" id="3.40.50.1820">
    <property type="entry name" value="alpha/beta hydrolase"/>
    <property type="match status" value="1"/>
</dbReference>
<feature type="domain" description="Carboxylesterase type B" evidence="4">
    <location>
        <begin position="3"/>
        <end position="477"/>
    </location>
</feature>
<evidence type="ECO:0000256" key="1">
    <source>
        <dbReference type="ARBA" id="ARBA00005964"/>
    </source>
</evidence>
<dbReference type="PROSITE" id="PS00122">
    <property type="entry name" value="CARBOXYLESTERASE_B_1"/>
    <property type="match status" value="1"/>
</dbReference>
<dbReference type="SUPFAM" id="SSF53474">
    <property type="entry name" value="alpha/beta-Hydrolases"/>
    <property type="match status" value="1"/>
</dbReference>
<evidence type="ECO:0000313" key="6">
    <source>
        <dbReference type="Proteomes" id="UP000480185"/>
    </source>
</evidence>
<name>A0A6G1X9U4_9BACI</name>
<keyword evidence="2 3" id="KW-0378">Hydrolase</keyword>
<dbReference type="RefSeq" id="WP_153729672.1">
    <property type="nucleotide sequence ID" value="NZ_WJNH01000012.1"/>
</dbReference>
<proteinExistence type="inferred from homology"/>
<evidence type="ECO:0000313" key="5">
    <source>
        <dbReference type="EMBL" id="MRG87783.1"/>
    </source>
</evidence>
<evidence type="ECO:0000259" key="4">
    <source>
        <dbReference type="Pfam" id="PF00135"/>
    </source>
</evidence>
<dbReference type="InterPro" id="IPR019826">
    <property type="entry name" value="Carboxylesterase_B_AS"/>
</dbReference>
<dbReference type="InterPro" id="IPR002018">
    <property type="entry name" value="CarbesteraseB"/>
</dbReference>
<dbReference type="InterPro" id="IPR029058">
    <property type="entry name" value="AB_hydrolase_fold"/>
</dbReference>
<evidence type="ECO:0000256" key="2">
    <source>
        <dbReference type="ARBA" id="ARBA00022801"/>
    </source>
</evidence>
<sequence length="500" mass="55509">MANTIIETAYGKVEGEEANGIYAWKGIPYAKPPVGHLRFQPPEKPNRWEGIRDATKFGPVASQPVREVMQFLGNEMDKVSEDCLSLNIWSRGKGEKKRPVMVWIHGGAFLSGSGSSSWYNGATFVERDDVVVVTLNYRLGIMGFLHLGEIGGEEYTTSGNCGLLDQIAALEWVQENIEAFGGDPNRVTVFGESAGAMSIGALLAMPAAKGLFQQAILQSGAANNVLSTAKATEVANKMLSALNVEPNQLSKLYDIPIEDLLEASELVPMMSLGPVVDGVSIPKHPSEALAEGAAKDIPVLIGTNKDEWRLFSFFEPMWKDPDESTKQAIFQQTFRDSWPKLAEKFVDEREGLTHGLYDRLMTMQVFSEPAIRLAESQLKHDTPIWMYRFDWQSPVFNGGLQACHALELPFVWNTLDYAEHLTGDGPERQRVADQMQAAWISFVKNGEPRAEGMPEWPAYDTDKRKTMLIHTESKVESDPHGDDRVKWTEVMTALNQGANL</sequence>
<dbReference type="AlphaFoldDB" id="A0A6G1X9U4"/>
<reference evidence="5 6" key="1">
    <citation type="submission" date="2019-11" db="EMBL/GenBank/DDBJ databases">
        <authorList>
            <person name="Li J."/>
        </authorList>
    </citation>
    <scope>NUCLEOTIDE SEQUENCE [LARGE SCALE GENOMIC DNA]</scope>
    <source>
        <strain evidence="5 6">J4</strain>
    </source>
</reference>
<dbReference type="EC" id="3.1.1.-" evidence="3"/>
<keyword evidence="6" id="KW-1185">Reference proteome</keyword>
<gene>
    <name evidence="5" type="ORF">GH754_16080</name>
</gene>
<comment type="similarity">
    <text evidence="1 3">Belongs to the type-B carboxylesterase/lipase family.</text>
</comment>
<protein>
    <recommendedName>
        <fullName evidence="3">Carboxylic ester hydrolase</fullName>
        <ecNumber evidence="3">3.1.1.-</ecNumber>
    </recommendedName>
</protein>